<keyword evidence="1" id="KW-0732">Signal</keyword>
<organism evidence="2 3">
    <name type="scientific">Xylocopa violacea</name>
    <name type="common">Violet carpenter bee</name>
    <name type="synonym">Apis violacea</name>
    <dbReference type="NCBI Taxonomy" id="135666"/>
    <lineage>
        <taxon>Eukaryota</taxon>
        <taxon>Metazoa</taxon>
        <taxon>Ecdysozoa</taxon>
        <taxon>Arthropoda</taxon>
        <taxon>Hexapoda</taxon>
        <taxon>Insecta</taxon>
        <taxon>Pterygota</taxon>
        <taxon>Neoptera</taxon>
        <taxon>Endopterygota</taxon>
        <taxon>Hymenoptera</taxon>
        <taxon>Apocrita</taxon>
        <taxon>Aculeata</taxon>
        <taxon>Apoidea</taxon>
        <taxon>Anthophila</taxon>
        <taxon>Apidae</taxon>
        <taxon>Xylocopa</taxon>
        <taxon>Xylocopa</taxon>
    </lineage>
</organism>
<feature type="signal peptide" evidence="1">
    <location>
        <begin position="1"/>
        <end position="25"/>
    </location>
</feature>
<proteinExistence type="predicted"/>
<protein>
    <submittedName>
        <fullName evidence="2">Uncharacterized protein</fullName>
    </submittedName>
</protein>
<accession>A0ABP1N1U9</accession>
<gene>
    <name evidence="2" type="ORF">XYLVIOL_LOCUS970</name>
</gene>
<sequence>MNGKKLILVAVLVVVFLQANQSVCASLQDVASQLDTLRNTAPRTMPTNVDIMKELRRIRAMLEQRSSVLLPSRLLSRSSDSPVAADDSDANADQVPSLDSLASLWSMLSQ</sequence>
<evidence type="ECO:0000313" key="2">
    <source>
        <dbReference type="EMBL" id="CAL7934341.1"/>
    </source>
</evidence>
<reference evidence="2 3" key="1">
    <citation type="submission" date="2024-08" db="EMBL/GenBank/DDBJ databases">
        <authorList>
            <person name="Will J Nash"/>
            <person name="Angela Man"/>
            <person name="Seanna McTaggart"/>
            <person name="Kendall Baker"/>
            <person name="Tom Barker"/>
            <person name="Leah Catchpole"/>
            <person name="Alex Durrant"/>
            <person name="Karim Gharbi"/>
            <person name="Naomi Irish"/>
            <person name="Gemy Kaithakottil"/>
            <person name="Debby Ku"/>
            <person name="Aaliyah Providence"/>
            <person name="Felix Shaw"/>
            <person name="David Swarbreck"/>
            <person name="Chris Watkins"/>
            <person name="Ann M. McCartney"/>
            <person name="Giulio Formenti"/>
            <person name="Alice Mouton"/>
            <person name="Noel Vella"/>
            <person name="Bjorn M von Reumont"/>
            <person name="Adriana Vella"/>
            <person name="Wilfried Haerty"/>
        </authorList>
    </citation>
    <scope>NUCLEOTIDE SEQUENCE [LARGE SCALE GENOMIC DNA]</scope>
</reference>
<name>A0ABP1N1U9_XYLVO</name>
<comment type="caution">
    <text evidence="2">The sequence shown here is derived from an EMBL/GenBank/DDBJ whole genome shotgun (WGS) entry which is preliminary data.</text>
</comment>
<evidence type="ECO:0000313" key="3">
    <source>
        <dbReference type="Proteomes" id="UP001642520"/>
    </source>
</evidence>
<evidence type="ECO:0000256" key="1">
    <source>
        <dbReference type="SAM" id="SignalP"/>
    </source>
</evidence>
<dbReference type="Proteomes" id="UP001642520">
    <property type="component" value="Unassembled WGS sequence"/>
</dbReference>
<feature type="chain" id="PRO_5046534091" evidence="1">
    <location>
        <begin position="26"/>
        <end position="110"/>
    </location>
</feature>
<dbReference type="EMBL" id="CAXAJV020001281">
    <property type="protein sequence ID" value="CAL7934341.1"/>
    <property type="molecule type" value="Genomic_DNA"/>
</dbReference>
<keyword evidence="3" id="KW-1185">Reference proteome</keyword>